<feature type="non-terminal residue" evidence="6">
    <location>
        <position position="328"/>
    </location>
</feature>
<evidence type="ECO:0000256" key="1">
    <source>
        <dbReference type="ARBA" id="ARBA00022450"/>
    </source>
</evidence>
<sequence>LSTTSCQRLVYENLDIGLGNGTVIIQSDISHPKLFPAIAGHIVNNVPLLSSALYADMAMTAADYLYRSLCPSAPNIGLNVCAMEVHKPLVAQIPPPEDGQHLQMEAHADLTKGEVTVDFRSVTWDGETIKDHGHGLVKYEDIEEWVSEWQRTQFLVKTQIDVLERKLSAGVAHKFLTGLAYKLFQALVHYGPKYQGMQEVILDSEDTAAVAKIRFQVTAADGDFFCSPYFIDNLCHLSGFIANASDTSDSDLTYISHGWESFKIADPKAISADKEYRCYVKMMPRPGNVTAGDVYIFEGEEIIAVFYGCKFQGIPKRAMDVLLPSALK</sequence>
<keyword evidence="2" id="KW-0597">Phosphoprotein</keyword>
<evidence type="ECO:0000256" key="2">
    <source>
        <dbReference type="ARBA" id="ARBA00022553"/>
    </source>
</evidence>
<feature type="active site" description="Proton donor; for dehydratase activity" evidence="4">
    <location>
        <position position="232"/>
    </location>
</feature>
<dbReference type="Proteomes" id="UP000250140">
    <property type="component" value="Unassembled WGS sequence"/>
</dbReference>
<dbReference type="Gene3D" id="3.10.129.110">
    <property type="entry name" value="Polyketide synthase dehydratase"/>
    <property type="match status" value="1"/>
</dbReference>
<organism evidence="6 7">
    <name type="scientific">Glonium stellatum</name>
    <dbReference type="NCBI Taxonomy" id="574774"/>
    <lineage>
        <taxon>Eukaryota</taxon>
        <taxon>Fungi</taxon>
        <taxon>Dikarya</taxon>
        <taxon>Ascomycota</taxon>
        <taxon>Pezizomycotina</taxon>
        <taxon>Dothideomycetes</taxon>
        <taxon>Pleosporomycetidae</taxon>
        <taxon>Gloniales</taxon>
        <taxon>Gloniaceae</taxon>
        <taxon>Glonium</taxon>
    </lineage>
</organism>
<feature type="non-terminal residue" evidence="6">
    <location>
        <position position="1"/>
    </location>
</feature>
<dbReference type="OrthoDB" id="329835at2759"/>
<keyword evidence="1" id="KW-0596">Phosphopantetheine</keyword>
<feature type="domain" description="PKS/mFAS DH" evidence="5">
    <location>
        <begin position="7"/>
        <end position="320"/>
    </location>
</feature>
<dbReference type="Pfam" id="PF14765">
    <property type="entry name" value="PS-DH"/>
    <property type="match status" value="1"/>
</dbReference>
<reference evidence="6 7" key="1">
    <citation type="journal article" date="2016" name="Nat. Commun.">
        <title>Ectomycorrhizal ecology is imprinted in the genome of the dominant symbiotic fungus Cenococcum geophilum.</title>
        <authorList>
            <consortium name="DOE Joint Genome Institute"/>
            <person name="Peter M."/>
            <person name="Kohler A."/>
            <person name="Ohm R.A."/>
            <person name="Kuo A."/>
            <person name="Krutzmann J."/>
            <person name="Morin E."/>
            <person name="Arend M."/>
            <person name="Barry K.W."/>
            <person name="Binder M."/>
            <person name="Choi C."/>
            <person name="Clum A."/>
            <person name="Copeland A."/>
            <person name="Grisel N."/>
            <person name="Haridas S."/>
            <person name="Kipfer T."/>
            <person name="LaButti K."/>
            <person name="Lindquist E."/>
            <person name="Lipzen A."/>
            <person name="Maire R."/>
            <person name="Meier B."/>
            <person name="Mihaltcheva S."/>
            <person name="Molinier V."/>
            <person name="Murat C."/>
            <person name="Poggeler S."/>
            <person name="Quandt C.A."/>
            <person name="Sperisen C."/>
            <person name="Tritt A."/>
            <person name="Tisserant E."/>
            <person name="Crous P.W."/>
            <person name="Henrissat B."/>
            <person name="Nehls U."/>
            <person name="Egli S."/>
            <person name="Spatafora J.W."/>
            <person name="Grigoriev I.V."/>
            <person name="Martin F.M."/>
        </authorList>
    </citation>
    <scope>NUCLEOTIDE SEQUENCE [LARGE SCALE GENOMIC DNA]</scope>
    <source>
        <strain evidence="6 7">CBS 207.34</strain>
    </source>
</reference>
<feature type="region of interest" description="C-terminal hotdog fold" evidence="4">
    <location>
        <begin position="172"/>
        <end position="320"/>
    </location>
</feature>
<keyword evidence="3" id="KW-0808">Transferase</keyword>
<dbReference type="GO" id="GO:0044550">
    <property type="term" value="P:secondary metabolite biosynthetic process"/>
    <property type="evidence" value="ECO:0007669"/>
    <property type="project" value="TreeGrafter"/>
</dbReference>
<dbReference type="GO" id="GO:0006633">
    <property type="term" value="P:fatty acid biosynthetic process"/>
    <property type="evidence" value="ECO:0007669"/>
    <property type="project" value="TreeGrafter"/>
</dbReference>
<evidence type="ECO:0000313" key="6">
    <source>
        <dbReference type="EMBL" id="OCL13116.1"/>
    </source>
</evidence>
<dbReference type="FunFam" id="3.10.129.110:FF:000001">
    <property type="entry name" value="Sterigmatocystin biosynthesis polyketide synthase"/>
    <property type="match status" value="1"/>
</dbReference>
<dbReference type="InterPro" id="IPR042104">
    <property type="entry name" value="PKS_dehydratase_sf"/>
</dbReference>
<dbReference type="AlphaFoldDB" id="A0A8E2F9W3"/>
<dbReference type="NCBIfam" id="TIGR04532">
    <property type="entry name" value="PT_fungal_PKS"/>
    <property type="match status" value="1"/>
</dbReference>
<dbReference type="PROSITE" id="PS52019">
    <property type="entry name" value="PKS_MFAS_DH"/>
    <property type="match status" value="1"/>
</dbReference>
<evidence type="ECO:0000256" key="3">
    <source>
        <dbReference type="ARBA" id="ARBA00022679"/>
    </source>
</evidence>
<dbReference type="InterPro" id="IPR049900">
    <property type="entry name" value="PKS_mFAS_DH"/>
</dbReference>
<proteinExistence type="predicted"/>
<dbReference type="InterPro" id="IPR030918">
    <property type="entry name" value="PT_fungal_PKS"/>
</dbReference>
<keyword evidence="7" id="KW-1185">Reference proteome</keyword>
<dbReference type="EMBL" id="KV748783">
    <property type="protein sequence ID" value="OCL13116.1"/>
    <property type="molecule type" value="Genomic_DNA"/>
</dbReference>
<accession>A0A8E2F9W3</accession>
<dbReference type="GO" id="GO:0004312">
    <property type="term" value="F:fatty acid synthase activity"/>
    <property type="evidence" value="ECO:0007669"/>
    <property type="project" value="TreeGrafter"/>
</dbReference>
<name>A0A8E2F9W3_9PEZI</name>
<dbReference type="InterPro" id="IPR049551">
    <property type="entry name" value="PKS_DH_C"/>
</dbReference>
<evidence type="ECO:0000256" key="4">
    <source>
        <dbReference type="PROSITE-ProRule" id="PRU01363"/>
    </source>
</evidence>
<evidence type="ECO:0000259" key="5">
    <source>
        <dbReference type="PROSITE" id="PS52019"/>
    </source>
</evidence>
<evidence type="ECO:0000313" key="7">
    <source>
        <dbReference type="Proteomes" id="UP000250140"/>
    </source>
</evidence>
<gene>
    <name evidence="6" type="ORF">AOQ84DRAFT_272230</name>
</gene>
<feature type="active site" description="Proton acceptor; for dehydratase activity" evidence="4">
    <location>
        <position position="41"/>
    </location>
</feature>
<dbReference type="PANTHER" id="PTHR43775">
    <property type="entry name" value="FATTY ACID SYNTHASE"/>
    <property type="match status" value="1"/>
</dbReference>
<dbReference type="PANTHER" id="PTHR43775:SF37">
    <property type="entry name" value="SI:DKEY-61P9.11"/>
    <property type="match status" value="1"/>
</dbReference>
<dbReference type="InterPro" id="IPR050091">
    <property type="entry name" value="PKS_NRPS_Biosynth_Enz"/>
</dbReference>
<feature type="region of interest" description="N-terminal hotdog fold" evidence="4">
    <location>
        <begin position="7"/>
        <end position="144"/>
    </location>
</feature>
<protein>
    <recommendedName>
        <fullName evidence="5">PKS/mFAS DH domain-containing protein</fullName>
    </recommendedName>
</protein>